<evidence type="ECO:0000313" key="5">
    <source>
        <dbReference type="EMBL" id="SHF06688.1"/>
    </source>
</evidence>
<dbReference type="GO" id="GO:0003700">
    <property type="term" value="F:DNA-binding transcription factor activity"/>
    <property type="evidence" value="ECO:0007669"/>
    <property type="project" value="InterPro"/>
</dbReference>
<organism evidence="5 6">
    <name type="scientific">Fodinibius roseus</name>
    <dbReference type="NCBI Taxonomy" id="1194090"/>
    <lineage>
        <taxon>Bacteria</taxon>
        <taxon>Pseudomonadati</taxon>
        <taxon>Balneolota</taxon>
        <taxon>Balneolia</taxon>
        <taxon>Balneolales</taxon>
        <taxon>Balneolaceae</taxon>
        <taxon>Fodinibius</taxon>
    </lineage>
</organism>
<dbReference type="EMBL" id="FQUS01000005">
    <property type="protein sequence ID" value="SHF06688.1"/>
    <property type="molecule type" value="Genomic_DNA"/>
</dbReference>
<dbReference type="PANTHER" id="PTHR43280:SF27">
    <property type="entry name" value="TRANSCRIPTIONAL REGULATOR MTLR"/>
    <property type="match status" value="1"/>
</dbReference>
<evidence type="ECO:0000256" key="3">
    <source>
        <dbReference type="ARBA" id="ARBA00023163"/>
    </source>
</evidence>
<dbReference type="Proteomes" id="UP000184041">
    <property type="component" value="Unassembled WGS sequence"/>
</dbReference>
<dbReference type="InterPro" id="IPR018062">
    <property type="entry name" value="HTH_AraC-typ_CS"/>
</dbReference>
<dbReference type="InterPro" id="IPR011051">
    <property type="entry name" value="RmlC_Cupin_sf"/>
</dbReference>
<dbReference type="InterPro" id="IPR014710">
    <property type="entry name" value="RmlC-like_jellyroll"/>
</dbReference>
<dbReference type="SUPFAM" id="SSF46689">
    <property type="entry name" value="Homeodomain-like"/>
    <property type="match status" value="1"/>
</dbReference>
<dbReference type="OrthoDB" id="792101at2"/>
<dbReference type="SUPFAM" id="SSF51182">
    <property type="entry name" value="RmlC-like cupins"/>
    <property type="match status" value="1"/>
</dbReference>
<dbReference type="GO" id="GO:0043565">
    <property type="term" value="F:sequence-specific DNA binding"/>
    <property type="evidence" value="ECO:0007669"/>
    <property type="project" value="InterPro"/>
</dbReference>
<dbReference type="Gene3D" id="2.60.120.10">
    <property type="entry name" value="Jelly Rolls"/>
    <property type="match status" value="1"/>
</dbReference>
<dbReference type="AlphaFoldDB" id="A0A1M4YM04"/>
<protein>
    <submittedName>
        <fullName evidence="5">Transcriptional regulator, AraC family</fullName>
    </submittedName>
</protein>
<reference evidence="5 6" key="1">
    <citation type="submission" date="2016-11" db="EMBL/GenBank/DDBJ databases">
        <authorList>
            <person name="Jaros S."/>
            <person name="Januszkiewicz K."/>
            <person name="Wedrychowicz H."/>
        </authorList>
    </citation>
    <scope>NUCLEOTIDE SEQUENCE [LARGE SCALE GENOMIC DNA]</scope>
    <source>
        <strain evidence="5 6">DSM 21986</strain>
    </source>
</reference>
<dbReference type="STRING" id="1194090.SAMN05443144_105100"/>
<dbReference type="RefSeq" id="WP_073060866.1">
    <property type="nucleotide sequence ID" value="NZ_FQUS01000005.1"/>
</dbReference>
<dbReference type="PROSITE" id="PS00041">
    <property type="entry name" value="HTH_ARAC_FAMILY_1"/>
    <property type="match status" value="1"/>
</dbReference>
<dbReference type="PROSITE" id="PS01124">
    <property type="entry name" value="HTH_ARAC_FAMILY_2"/>
    <property type="match status" value="1"/>
</dbReference>
<gene>
    <name evidence="5" type="ORF">SAMN05443144_105100</name>
</gene>
<dbReference type="InterPro" id="IPR003313">
    <property type="entry name" value="AraC-bd"/>
</dbReference>
<evidence type="ECO:0000256" key="1">
    <source>
        <dbReference type="ARBA" id="ARBA00023015"/>
    </source>
</evidence>
<evidence type="ECO:0000313" key="6">
    <source>
        <dbReference type="Proteomes" id="UP000184041"/>
    </source>
</evidence>
<keyword evidence="3" id="KW-0804">Transcription</keyword>
<keyword evidence="1" id="KW-0805">Transcription regulation</keyword>
<accession>A0A1M4YM04</accession>
<evidence type="ECO:0000259" key="4">
    <source>
        <dbReference type="PROSITE" id="PS01124"/>
    </source>
</evidence>
<dbReference type="InterPro" id="IPR009057">
    <property type="entry name" value="Homeodomain-like_sf"/>
</dbReference>
<evidence type="ECO:0000256" key="2">
    <source>
        <dbReference type="ARBA" id="ARBA00023125"/>
    </source>
</evidence>
<dbReference type="Gene3D" id="1.10.10.60">
    <property type="entry name" value="Homeodomain-like"/>
    <property type="match status" value="2"/>
</dbReference>
<dbReference type="Pfam" id="PF12833">
    <property type="entry name" value="HTH_18"/>
    <property type="match status" value="1"/>
</dbReference>
<dbReference type="SMART" id="SM00342">
    <property type="entry name" value="HTH_ARAC"/>
    <property type="match status" value="1"/>
</dbReference>
<dbReference type="Pfam" id="PF02311">
    <property type="entry name" value="AraC_binding"/>
    <property type="match status" value="1"/>
</dbReference>
<sequence length="289" mass="33416">MDFFVEKILVPDKNSFLVREHELGSHTSKIHSHGNYELNFIKRGWGRRYVGDNISSFQAGDLVLMGPNIPHCWEVKGTYQEKHPKCIVIHFQEEFLGSEFINTPELKPVLELLRDSSQGLRFKGPQIIDVRDRLEKMLQLDGLNSLIRLLEVFGLLLEFEEYTYLSTPGYIKQANQSDFNKINKIYEYIFVNFQEDITLEEVAELVNITPGAFCRYFKNKTGKTLFSFLKEVRIGYACKLLNVTNKTVTEICYESGYNTLAHFNTQFKEVKGTTPGKYRKRSQKVVAAS</sequence>
<keyword evidence="6" id="KW-1185">Reference proteome</keyword>
<name>A0A1M4YM04_9BACT</name>
<dbReference type="InterPro" id="IPR018060">
    <property type="entry name" value="HTH_AraC"/>
</dbReference>
<proteinExistence type="predicted"/>
<dbReference type="PANTHER" id="PTHR43280">
    <property type="entry name" value="ARAC-FAMILY TRANSCRIPTIONAL REGULATOR"/>
    <property type="match status" value="1"/>
</dbReference>
<keyword evidence="2" id="KW-0238">DNA-binding</keyword>
<feature type="domain" description="HTH araC/xylS-type" evidence="4">
    <location>
        <begin position="183"/>
        <end position="281"/>
    </location>
</feature>